<feature type="transmembrane region" description="Helical" evidence="1">
    <location>
        <begin position="33"/>
        <end position="52"/>
    </location>
</feature>
<protein>
    <submittedName>
        <fullName evidence="2">Uncharacterized protein</fullName>
    </submittedName>
</protein>
<dbReference type="Proteomes" id="UP000778578">
    <property type="component" value="Unassembled WGS sequence"/>
</dbReference>
<organism evidence="2 3">
    <name type="scientific">Actinacidiphila acidipaludis</name>
    <dbReference type="NCBI Taxonomy" id="2873382"/>
    <lineage>
        <taxon>Bacteria</taxon>
        <taxon>Bacillati</taxon>
        <taxon>Actinomycetota</taxon>
        <taxon>Actinomycetes</taxon>
        <taxon>Kitasatosporales</taxon>
        <taxon>Streptomycetaceae</taxon>
        <taxon>Actinacidiphila</taxon>
    </lineage>
</organism>
<accession>A0ABS7QCF6</accession>
<feature type="transmembrane region" description="Helical" evidence="1">
    <location>
        <begin position="58"/>
        <end position="80"/>
    </location>
</feature>
<gene>
    <name evidence="2" type="ORF">K7862_24920</name>
</gene>
<sequence length="111" mass="11938">MIRKGQVPTDPARRDAMRDLVDQRLHRTRHRKTALVVMAVLLTAVAASTFFTTSPPRAAAYCVFSAASFAYLVVVGGAALHRLRRLRDSLGATAQGTDRAAAGNHSARHAA</sequence>
<evidence type="ECO:0000313" key="2">
    <source>
        <dbReference type="EMBL" id="MBY8880853.1"/>
    </source>
</evidence>
<keyword evidence="1" id="KW-0472">Membrane</keyword>
<dbReference type="RefSeq" id="WP_222966301.1">
    <property type="nucleotide sequence ID" value="NZ_JAINZZ010000038.1"/>
</dbReference>
<keyword evidence="1" id="KW-1133">Transmembrane helix</keyword>
<keyword evidence="1" id="KW-0812">Transmembrane</keyword>
<proteinExistence type="predicted"/>
<dbReference type="EMBL" id="JAINZZ010000038">
    <property type="protein sequence ID" value="MBY8880853.1"/>
    <property type="molecule type" value="Genomic_DNA"/>
</dbReference>
<comment type="caution">
    <text evidence="2">The sequence shown here is derived from an EMBL/GenBank/DDBJ whole genome shotgun (WGS) entry which is preliminary data.</text>
</comment>
<evidence type="ECO:0000256" key="1">
    <source>
        <dbReference type="SAM" id="Phobius"/>
    </source>
</evidence>
<name>A0ABS7QCF6_9ACTN</name>
<reference evidence="2 3" key="1">
    <citation type="submission" date="2021-08" db="EMBL/GenBank/DDBJ databases">
        <title>WGS of actinomycetes from Thailand.</title>
        <authorList>
            <person name="Thawai C."/>
        </authorList>
    </citation>
    <scope>NUCLEOTIDE SEQUENCE [LARGE SCALE GENOMIC DNA]</scope>
    <source>
        <strain evidence="2 3">PLK6-54</strain>
    </source>
</reference>
<keyword evidence="3" id="KW-1185">Reference proteome</keyword>
<evidence type="ECO:0000313" key="3">
    <source>
        <dbReference type="Proteomes" id="UP000778578"/>
    </source>
</evidence>